<dbReference type="PANTHER" id="PTHR47055:SF3">
    <property type="entry name" value="PHORBOL-ESTER_DAG-TYPE DOMAIN-CONTAINING PROTEIN"/>
    <property type="match status" value="1"/>
</dbReference>
<organism evidence="1">
    <name type="scientific">Dendroctonus ponderosae</name>
    <name type="common">Mountain pine beetle</name>
    <dbReference type="NCBI Taxonomy" id="77166"/>
    <lineage>
        <taxon>Eukaryota</taxon>
        <taxon>Metazoa</taxon>
        <taxon>Ecdysozoa</taxon>
        <taxon>Arthropoda</taxon>
        <taxon>Hexapoda</taxon>
        <taxon>Insecta</taxon>
        <taxon>Pterygota</taxon>
        <taxon>Neoptera</taxon>
        <taxon>Endopterygota</taxon>
        <taxon>Coleoptera</taxon>
        <taxon>Polyphaga</taxon>
        <taxon>Cucujiformia</taxon>
        <taxon>Curculionidae</taxon>
        <taxon>Scolytinae</taxon>
        <taxon>Dendroctonus</taxon>
    </lineage>
</organism>
<reference evidence="1" key="1">
    <citation type="journal article" date="2013" name="Genome Biol.">
        <title>Draft genome of the mountain pine beetle, Dendroctonus ponderosae Hopkins, a major forest pest.</title>
        <authorList>
            <person name="Keeling C.I."/>
            <person name="Yuen M.M."/>
            <person name="Liao N.Y."/>
            <person name="Docking T.R."/>
            <person name="Chan S.K."/>
            <person name="Taylor G.A."/>
            <person name="Palmquist D.L."/>
            <person name="Jackman S.D."/>
            <person name="Nguyen A."/>
            <person name="Li M."/>
            <person name="Henderson H."/>
            <person name="Janes J.K."/>
            <person name="Zhao Y."/>
            <person name="Pandoh P."/>
            <person name="Moore R."/>
            <person name="Sperling F.A."/>
            <person name="Huber D.P."/>
            <person name="Birol I."/>
            <person name="Jones S.J."/>
            <person name="Bohlmann J."/>
        </authorList>
    </citation>
    <scope>NUCLEOTIDE SEQUENCE</scope>
</reference>
<feature type="non-terminal residue" evidence="1">
    <location>
        <position position="1"/>
    </location>
</feature>
<sequence>MEYNWEKRDIKISNMDIEWANVSMSRNNLSPSQLFRNYFEKEIIDEVNTQLRLQFNFGEKNVLENSPDCQSTIVSKSMSRNRLEHILSNIHCCDNNNLNKSDKFSNIRPLFDKLNSRFLHIAPMEPFHCVDEAMVPYFGIHGCKQFIRGKPLRYGYKLWVGATASGYIVWYEPYQGAKSAIKHCYKNLALGPSVVLESIGILQTKCKLSYSIYCDYFFNTLPLINTLTEKGVKCTGTIRENCLGNCHLVSDADLKKHRGSYDFRVTDDNSIVTEKWSDNNMVHMASNDYGIFPLHQVSRYSHKGRRRIQQQTIKNYNIYMERVDRSDQNISLYRIRGKKWYFPIIVPHLINAAEQNAWQFHRKQGGKLDHLAFRRNVALMLIETNKENRGLNLCKRLRAWARQTGSGP</sequence>
<accession>N6U7D9</accession>
<dbReference type="AlphaFoldDB" id="N6U7D9"/>
<feature type="non-terminal residue" evidence="1">
    <location>
        <position position="408"/>
    </location>
</feature>
<dbReference type="GO" id="GO:0043565">
    <property type="term" value="F:sequence-specific DNA binding"/>
    <property type="evidence" value="ECO:0007669"/>
    <property type="project" value="TreeGrafter"/>
</dbReference>
<dbReference type="OrthoDB" id="6767399at2759"/>
<dbReference type="PANTHER" id="PTHR47055">
    <property type="entry name" value="DDE_TNP_1_7 DOMAIN-CONTAINING PROTEIN"/>
    <property type="match status" value="1"/>
</dbReference>
<dbReference type="OMA" id="KCHYLET"/>
<dbReference type="InterPro" id="IPR029526">
    <property type="entry name" value="PGBD"/>
</dbReference>
<gene>
    <name evidence="1" type="ORF">YQE_08906</name>
</gene>
<dbReference type="HOGENOM" id="CLU_013052_2_2_1"/>
<dbReference type="Pfam" id="PF13843">
    <property type="entry name" value="DDE_Tnp_1_7"/>
    <property type="match status" value="1"/>
</dbReference>
<name>N6U7D9_DENPD</name>
<proteinExistence type="predicted"/>
<dbReference type="EMBL" id="KB741044">
    <property type="protein sequence ID" value="ENN74507.1"/>
    <property type="molecule type" value="Genomic_DNA"/>
</dbReference>
<evidence type="ECO:0000313" key="1">
    <source>
        <dbReference type="EMBL" id="ENN74507.1"/>
    </source>
</evidence>
<protein>
    <submittedName>
        <fullName evidence="1">Uncharacterized protein</fullName>
    </submittedName>
</protein>
<dbReference type="InterPro" id="IPR052638">
    <property type="entry name" value="PiggyBac_TE-derived"/>
</dbReference>